<comment type="subcellular location">
    <subcellularLocation>
        <location evidence="1">Nucleus</location>
    </subcellularLocation>
</comment>
<dbReference type="EMBL" id="CM026426">
    <property type="protein sequence ID" value="KAG0572256.1"/>
    <property type="molecule type" value="Genomic_DNA"/>
</dbReference>
<evidence type="ECO:0000313" key="8">
    <source>
        <dbReference type="EMBL" id="KAG0572258.1"/>
    </source>
</evidence>
<dbReference type="Pfam" id="PF00010">
    <property type="entry name" value="HLH"/>
    <property type="match status" value="1"/>
</dbReference>
<evidence type="ECO:0000256" key="2">
    <source>
        <dbReference type="ARBA" id="ARBA00023015"/>
    </source>
</evidence>
<evidence type="ECO:0000256" key="3">
    <source>
        <dbReference type="ARBA" id="ARBA00023163"/>
    </source>
</evidence>
<dbReference type="GO" id="GO:0005634">
    <property type="term" value="C:nucleus"/>
    <property type="evidence" value="ECO:0007669"/>
    <property type="project" value="UniProtKB-SubCell"/>
</dbReference>
<protein>
    <recommendedName>
        <fullName evidence="7">BHLH domain-containing protein</fullName>
    </recommendedName>
</protein>
<dbReference type="Gene3D" id="4.10.280.10">
    <property type="entry name" value="Helix-loop-helix DNA-binding domain"/>
    <property type="match status" value="1"/>
</dbReference>
<organism evidence="8 9">
    <name type="scientific">Ceratodon purpureus</name>
    <name type="common">Fire moss</name>
    <name type="synonym">Dicranum purpureum</name>
    <dbReference type="NCBI Taxonomy" id="3225"/>
    <lineage>
        <taxon>Eukaryota</taxon>
        <taxon>Viridiplantae</taxon>
        <taxon>Streptophyta</taxon>
        <taxon>Embryophyta</taxon>
        <taxon>Bryophyta</taxon>
        <taxon>Bryophytina</taxon>
        <taxon>Bryopsida</taxon>
        <taxon>Dicranidae</taxon>
        <taxon>Pseudoditrichales</taxon>
        <taxon>Ditrichaceae</taxon>
        <taxon>Ceratodon</taxon>
    </lineage>
</organism>
<feature type="region of interest" description="Disordered" evidence="6">
    <location>
        <begin position="130"/>
        <end position="164"/>
    </location>
</feature>
<dbReference type="EMBL" id="CM026426">
    <property type="protein sequence ID" value="KAG0572255.1"/>
    <property type="molecule type" value="Genomic_DNA"/>
</dbReference>
<evidence type="ECO:0000256" key="6">
    <source>
        <dbReference type="SAM" id="MobiDB-lite"/>
    </source>
</evidence>
<evidence type="ECO:0000313" key="9">
    <source>
        <dbReference type="Proteomes" id="UP000822688"/>
    </source>
</evidence>
<evidence type="ECO:0000256" key="4">
    <source>
        <dbReference type="ARBA" id="ARBA00023242"/>
    </source>
</evidence>
<keyword evidence="4" id="KW-0539">Nucleus</keyword>
<dbReference type="GO" id="GO:0046983">
    <property type="term" value="F:protein dimerization activity"/>
    <property type="evidence" value="ECO:0007669"/>
    <property type="project" value="InterPro"/>
</dbReference>
<gene>
    <name evidence="8" type="ORF">KC19_VG079400</name>
</gene>
<dbReference type="Proteomes" id="UP000822688">
    <property type="component" value="Chromosome V"/>
</dbReference>
<reference evidence="8" key="1">
    <citation type="submission" date="2020-06" db="EMBL/GenBank/DDBJ databases">
        <title>WGS assembly of Ceratodon purpureus strain R40.</title>
        <authorList>
            <person name="Carey S.B."/>
            <person name="Jenkins J."/>
            <person name="Shu S."/>
            <person name="Lovell J.T."/>
            <person name="Sreedasyam A."/>
            <person name="Maumus F."/>
            <person name="Tiley G.P."/>
            <person name="Fernandez-Pozo N."/>
            <person name="Barry K."/>
            <person name="Chen C."/>
            <person name="Wang M."/>
            <person name="Lipzen A."/>
            <person name="Daum C."/>
            <person name="Saski C.A."/>
            <person name="Payton A.C."/>
            <person name="Mcbreen J.C."/>
            <person name="Conrad R.E."/>
            <person name="Kollar L.M."/>
            <person name="Olsson S."/>
            <person name="Huttunen S."/>
            <person name="Landis J.B."/>
            <person name="Wickett N.J."/>
            <person name="Johnson M.G."/>
            <person name="Rensing S.A."/>
            <person name="Grimwood J."/>
            <person name="Schmutz J."/>
            <person name="Mcdaniel S.F."/>
        </authorList>
    </citation>
    <scope>NUCLEOTIDE SEQUENCE</scope>
    <source>
        <strain evidence="8">R40</strain>
    </source>
</reference>
<keyword evidence="5" id="KW-0175">Coiled coil</keyword>
<dbReference type="SUPFAM" id="SSF47459">
    <property type="entry name" value="HLH, helix-loop-helix DNA-binding domain"/>
    <property type="match status" value="1"/>
</dbReference>
<dbReference type="PANTHER" id="PTHR31945:SF144">
    <property type="entry name" value="BHLH DOMAIN-CONTAINING PROTEIN"/>
    <property type="match status" value="1"/>
</dbReference>
<evidence type="ECO:0000259" key="7">
    <source>
        <dbReference type="PROSITE" id="PS50888"/>
    </source>
</evidence>
<feature type="region of interest" description="Disordered" evidence="6">
    <location>
        <begin position="236"/>
        <end position="256"/>
    </location>
</feature>
<comment type="caution">
    <text evidence="8">The sequence shown here is derived from an EMBL/GenBank/DDBJ whole genome shotgun (WGS) entry which is preliminary data.</text>
</comment>
<keyword evidence="3" id="KW-0804">Transcription</keyword>
<feature type="compositionally biased region" description="Polar residues" evidence="6">
    <location>
        <begin position="246"/>
        <end position="256"/>
    </location>
</feature>
<dbReference type="InterPro" id="IPR011598">
    <property type="entry name" value="bHLH_dom"/>
</dbReference>
<name>A0A8T0HNS7_CERPU</name>
<accession>A0A8T0HNS7</accession>
<proteinExistence type="predicted"/>
<dbReference type="AlphaFoldDB" id="A0A8T0HNS7"/>
<feature type="domain" description="BHLH" evidence="7">
    <location>
        <begin position="151"/>
        <end position="200"/>
    </location>
</feature>
<dbReference type="SMART" id="SM00353">
    <property type="entry name" value="HLH"/>
    <property type="match status" value="1"/>
</dbReference>
<dbReference type="InterPro" id="IPR051358">
    <property type="entry name" value="TF_AMS/ICE1/BHLH6-like"/>
</dbReference>
<dbReference type="GO" id="GO:0043565">
    <property type="term" value="F:sequence-specific DNA binding"/>
    <property type="evidence" value="ECO:0007669"/>
    <property type="project" value="TreeGrafter"/>
</dbReference>
<keyword evidence="2" id="KW-0805">Transcription regulation</keyword>
<dbReference type="PROSITE" id="PS50888">
    <property type="entry name" value="BHLH"/>
    <property type="match status" value="1"/>
</dbReference>
<keyword evidence="9" id="KW-1185">Reference proteome</keyword>
<dbReference type="PANTHER" id="PTHR31945">
    <property type="entry name" value="TRANSCRIPTION FACTOR SCREAM2-RELATED"/>
    <property type="match status" value="1"/>
</dbReference>
<evidence type="ECO:0000256" key="1">
    <source>
        <dbReference type="ARBA" id="ARBA00004123"/>
    </source>
</evidence>
<sequence length="369" mass="41330">MAQNSLHFNRWSCYNQEAAKSDTGDSNTMLPAASADLEVALLWPPQQEHTRLPLPTKNHFQHSDLQLGSGDLLYNREQVLELQSDGNRMFFGEIPEGSPSLDANEFSGIYRSISDPTGTQLDDVSLGLEHQQTATGKRRGRRRASESSDSWVASKNLTSERKRREKLKEGLLELRSLVPKITKMDRVSILSDAIDHVQELKRKVEMLEDLNNAAEVGCMGHKVIDHSKSSSKYLEIGESGNEGTEDQINSSTNASSSEHFDEVVRYDRQISNSSSRDWNLQQIHLDVTKLDHGIYTLNITCKQQAGILVQLSQAIELFVLEIVHTNIVVITSTKVTCTFVVKMSSWNDMTLENVNADVKQLLGQSGLQF</sequence>
<dbReference type="GO" id="GO:0003700">
    <property type="term" value="F:DNA-binding transcription factor activity"/>
    <property type="evidence" value="ECO:0007669"/>
    <property type="project" value="TreeGrafter"/>
</dbReference>
<dbReference type="EMBL" id="CM026426">
    <property type="protein sequence ID" value="KAG0572257.1"/>
    <property type="molecule type" value="Genomic_DNA"/>
</dbReference>
<evidence type="ECO:0000256" key="5">
    <source>
        <dbReference type="SAM" id="Coils"/>
    </source>
</evidence>
<dbReference type="InterPro" id="IPR036638">
    <property type="entry name" value="HLH_DNA-bd_sf"/>
</dbReference>
<dbReference type="EMBL" id="CM026426">
    <property type="protein sequence ID" value="KAG0572258.1"/>
    <property type="molecule type" value="Genomic_DNA"/>
</dbReference>
<feature type="coiled-coil region" evidence="5">
    <location>
        <begin position="190"/>
        <end position="217"/>
    </location>
</feature>